<feature type="transmembrane region" description="Helical" evidence="8">
    <location>
        <begin position="467"/>
        <end position="488"/>
    </location>
</feature>
<reference evidence="10" key="1">
    <citation type="submission" date="2016-02" db="EMBL/GenBank/DDBJ databases">
        <authorList>
            <person name="Dunlap C."/>
        </authorList>
    </citation>
    <scope>NUCLEOTIDE SEQUENCE [LARGE SCALE GENOMIC DNA]</scope>
    <source>
        <strain evidence="10">NRRL B-41092</strain>
    </source>
</reference>
<sequence>MKKNNISSVFWIVIVITAAAVLWGVLSPKSLQQVTDTVQNFITNSFGWYYLLVVSIFVGFCLFLIVSPIGKIKLGKPEEKPEFGLLSWFAMLFSAGMGIGLVFYGAAEPISHYAISSPSGETETPQAFRDALRYTFFHWGLHAWAIYAVVALCIAYFQFRKDAPGLISSTLTPLLGDKVNGPLGKAIDCIAVFATVVGVATSLGLGATQINGGLHYLFGTPKTFTVQLVLIAVVTVLFLISAWSGIGKGIKYLSNTNMALAGILMIFMLIVGPTVLIMNSFTDSIGQYIQNIVQMSFRLSPNDPQKREWINSWTIFYWAWWISWSPFVGIFIARVSRGRTIREFLIGVLVTPCILAFLWFAIFGVSAMDLQQKGVFNVAGLSTDTMLFGTLSHYPLTMVTSVLTLILIAVFFITSADSATFVLGMQTSYGSLDPSNRVKVTWGIIQSAMAAVLLYSGGLAALQNMAILAAVPFSIVILLMIVSLYKSLTSERRGIRQMEKYQKPRSPRVKKA</sequence>
<dbReference type="GO" id="GO:0022857">
    <property type="term" value="F:transmembrane transporter activity"/>
    <property type="evidence" value="ECO:0007669"/>
    <property type="project" value="InterPro"/>
</dbReference>
<evidence type="ECO:0000256" key="1">
    <source>
        <dbReference type="ARBA" id="ARBA00004651"/>
    </source>
</evidence>
<evidence type="ECO:0000256" key="7">
    <source>
        <dbReference type="ARBA" id="ARBA00023136"/>
    </source>
</evidence>
<dbReference type="STRING" id="1793963.AXI58_06880"/>
<keyword evidence="4" id="KW-1003">Cell membrane</keyword>
<evidence type="ECO:0000313" key="9">
    <source>
        <dbReference type="EMBL" id="KXZ23232.1"/>
    </source>
</evidence>
<organism evidence="9 10">
    <name type="scientific">Bacillus nakamurai</name>
    <dbReference type="NCBI Taxonomy" id="1793963"/>
    <lineage>
        <taxon>Bacteria</taxon>
        <taxon>Bacillati</taxon>
        <taxon>Bacillota</taxon>
        <taxon>Bacilli</taxon>
        <taxon>Bacillales</taxon>
        <taxon>Bacillaceae</taxon>
        <taxon>Bacillus</taxon>
    </lineage>
</organism>
<evidence type="ECO:0000256" key="4">
    <source>
        <dbReference type="ARBA" id="ARBA00022475"/>
    </source>
</evidence>
<dbReference type="Proteomes" id="UP000075430">
    <property type="component" value="Unassembled WGS sequence"/>
</dbReference>
<dbReference type="PROSITE" id="PS01303">
    <property type="entry name" value="BCCT"/>
    <property type="match status" value="1"/>
</dbReference>
<keyword evidence="3" id="KW-0813">Transport</keyword>
<feature type="transmembrane region" description="Helical" evidence="8">
    <location>
        <begin position="86"/>
        <end position="107"/>
    </location>
</feature>
<keyword evidence="10" id="KW-1185">Reference proteome</keyword>
<dbReference type="PANTHER" id="PTHR30047:SF7">
    <property type="entry name" value="HIGH-AFFINITY CHOLINE TRANSPORT PROTEIN"/>
    <property type="match status" value="1"/>
</dbReference>
<feature type="transmembrane region" description="Helical" evidence="8">
    <location>
        <begin position="396"/>
        <end position="419"/>
    </location>
</feature>
<evidence type="ECO:0000256" key="8">
    <source>
        <dbReference type="SAM" id="Phobius"/>
    </source>
</evidence>
<evidence type="ECO:0000256" key="6">
    <source>
        <dbReference type="ARBA" id="ARBA00022989"/>
    </source>
</evidence>
<feature type="transmembrane region" description="Helical" evidence="8">
    <location>
        <begin position="315"/>
        <end position="333"/>
    </location>
</feature>
<feature type="transmembrane region" description="Helical" evidence="8">
    <location>
        <begin position="440"/>
        <end position="461"/>
    </location>
</feature>
<feature type="transmembrane region" description="Helical" evidence="8">
    <location>
        <begin position="258"/>
        <end position="278"/>
    </location>
</feature>
<evidence type="ECO:0000313" key="10">
    <source>
        <dbReference type="Proteomes" id="UP000075430"/>
    </source>
</evidence>
<dbReference type="PANTHER" id="PTHR30047">
    <property type="entry name" value="HIGH-AFFINITY CHOLINE TRANSPORT PROTEIN-RELATED"/>
    <property type="match status" value="1"/>
</dbReference>
<comment type="similarity">
    <text evidence="2">Belongs to the BCCT transporter (TC 2.A.15) family.</text>
</comment>
<evidence type="ECO:0000256" key="3">
    <source>
        <dbReference type="ARBA" id="ARBA00022448"/>
    </source>
</evidence>
<dbReference type="OrthoDB" id="9775735at2"/>
<keyword evidence="5 8" id="KW-0812">Transmembrane</keyword>
<feature type="transmembrane region" description="Helical" evidence="8">
    <location>
        <begin position="225"/>
        <end position="246"/>
    </location>
</feature>
<accession>A0A150FCH3</accession>
<name>A0A150FCH3_9BACI</name>
<comment type="caution">
    <text evidence="9">The sequence shown here is derived from an EMBL/GenBank/DDBJ whole genome shotgun (WGS) entry which is preliminary data.</text>
</comment>
<keyword evidence="7 8" id="KW-0472">Membrane</keyword>
<dbReference type="RefSeq" id="WP_061520098.1">
    <property type="nucleotide sequence ID" value="NZ_JAJJBV010000050.1"/>
</dbReference>
<dbReference type="NCBIfam" id="TIGR00842">
    <property type="entry name" value="bcct"/>
    <property type="match status" value="1"/>
</dbReference>
<feature type="transmembrane region" description="Helical" evidence="8">
    <location>
        <begin position="345"/>
        <end position="368"/>
    </location>
</feature>
<proteinExistence type="inferred from homology"/>
<evidence type="ECO:0000256" key="5">
    <source>
        <dbReference type="ARBA" id="ARBA00022692"/>
    </source>
</evidence>
<feature type="transmembrane region" description="Helical" evidence="8">
    <location>
        <begin position="186"/>
        <end position="205"/>
    </location>
</feature>
<dbReference type="InterPro" id="IPR000060">
    <property type="entry name" value="BCCT_transptr"/>
</dbReference>
<feature type="transmembrane region" description="Helical" evidence="8">
    <location>
        <begin position="46"/>
        <end position="66"/>
    </location>
</feature>
<keyword evidence="6 8" id="KW-1133">Transmembrane helix</keyword>
<gene>
    <name evidence="9" type="ORF">AXI58_06880</name>
</gene>
<dbReference type="EMBL" id="LSBA01000002">
    <property type="protein sequence ID" value="KXZ23232.1"/>
    <property type="molecule type" value="Genomic_DNA"/>
</dbReference>
<dbReference type="AlphaFoldDB" id="A0A150FCH3"/>
<protein>
    <submittedName>
        <fullName evidence="9">Glycine/betaine ABC transporter permease</fullName>
    </submittedName>
</protein>
<dbReference type="GO" id="GO:0005886">
    <property type="term" value="C:plasma membrane"/>
    <property type="evidence" value="ECO:0007669"/>
    <property type="project" value="UniProtKB-SubCell"/>
</dbReference>
<feature type="transmembrane region" description="Helical" evidence="8">
    <location>
        <begin position="136"/>
        <end position="157"/>
    </location>
</feature>
<dbReference type="Pfam" id="PF02028">
    <property type="entry name" value="BCCT"/>
    <property type="match status" value="1"/>
</dbReference>
<comment type="subcellular location">
    <subcellularLocation>
        <location evidence="1">Cell membrane</location>
        <topology evidence="1">Multi-pass membrane protein</topology>
    </subcellularLocation>
</comment>
<evidence type="ECO:0000256" key="2">
    <source>
        <dbReference type="ARBA" id="ARBA00005658"/>
    </source>
</evidence>
<feature type="transmembrane region" description="Helical" evidence="8">
    <location>
        <begin position="9"/>
        <end position="26"/>
    </location>
</feature>
<dbReference type="InterPro" id="IPR018093">
    <property type="entry name" value="BCCT_CS"/>
</dbReference>